<reference evidence="1" key="1">
    <citation type="journal article" date="2020" name="Nature">
        <title>Giant virus diversity and host interactions through global metagenomics.</title>
        <authorList>
            <person name="Schulz F."/>
            <person name="Roux S."/>
            <person name="Paez-Espino D."/>
            <person name="Jungbluth S."/>
            <person name="Walsh D.A."/>
            <person name="Denef V.J."/>
            <person name="McMahon K.D."/>
            <person name="Konstantinidis K.T."/>
            <person name="Eloe-Fadrosh E.A."/>
            <person name="Kyrpides N.C."/>
            <person name="Woyke T."/>
        </authorList>
    </citation>
    <scope>NUCLEOTIDE SEQUENCE</scope>
    <source>
        <strain evidence="1">GVMAG-S-ERX555967-131</strain>
    </source>
</reference>
<sequence length="148" mass="17445">MNNHLNILDNCSSYDELTKCLSDKPLIEAVQNKYVNCNSRILLSSFVIVKYPDIIHASDQLIVYAKEIMQRLQNNENINPNDVYFTEFENWRRDDSNKLEEEIHQGIQMLETMKVEQLNEADKDWNDGLHYNIEVMRKSINKLKSFSS</sequence>
<accession>A0A6C0F8N7</accession>
<proteinExistence type="predicted"/>
<dbReference type="AlphaFoldDB" id="A0A6C0F8N7"/>
<protein>
    <submittedName>
        <fullName evidence="1">Uncharacterized protein</fullName>
    </submittedName>
</protein>
<name>A0A6C0F8N7_9ZZZZ</name>
<dbReference type="EMBL" id="MN738789">
    <property type="protein sequence ID" value="QHT36983.1"/>
    <property type="molecule type" value="Genomic_DNA"/>
</dbReference>
<evidence type="ECO:0000313" key="1">
    <source>
        <dbReference type="EMBL" id="QHT36983.1"/>
    </source>
</evidence>
<organism evidence="1">
    <name type="scientific">viral metagenome</name>
    <dbReference type="NCBI Taxonomy" id="1070528"/>
    <lineage>
        <taxon>unclassified sequences</taxon>
        <taxon>metagenomes</taxon>
        <taxon>organismal metagenomes</taxon>
    </lineage>
</organism>